<sequence>EEHILQLSLFYGTNLMYLRSFDSQAVTDLLNPDFDDCVLVHRPE</sequence>
<evidence type="ECO:0000313" key="1">
    <source>
        <dbReference type="EMBL" id="SHL19304.1"/>
    </source>
</evidence>
<dbReference type="AlphaFoldDB" id="A0A1M6YLX6"/>
<feature type="non-terminal residue" evidence="1">
    <location>
        <position position="1"/>
    </location>
</feature>
<gene>
    <name evidence="1" type="ORF">SAMN05443507_1602</name>
</gene>
<name>A0A1M6YLX6_9BACL</name>
<reference evidence="2" key="1">
    <citation type="submission" date="2016-11" db="EMBL/GenBank/DDBJ databases">
        <authorList>
            <person name="Varghese N."/>
            <person name="Submissions S."/>
        </authorList>
    </citation>
    <scope>NUCLEOTIDE SEQUENCE [LARGE SCALE GENOMIC DNA]</scope>
    <source>
        <strain evidence="2">USBA-503</strain>
    </source>
</reference>
<keyword evidence="2" id="KW-1185">Reference proteome</keyword>
<dbReference type="Proteomes" id="UP000184016">
    <property type="component" value="Unassembled WGS sequence"/>
</dbReference>
<accession>A0A1M6YLX6</accession>
<protein>
    <submittedName>
        <fullName evidence="1">Uncharacterized protein</fullName>
    </submittedName>
</protein>
<evidence type="ECO:0000313" key="2">
    <source>
        <dbReference type="Proteomes" id="UP000184016"/>
    </source>
</evidence>
<dbReference type="EMBL" id="FRAF01000060">
    <property type="protein sequence ID" value="SHL19304.1"/>
    <property type="molecule type" value="Genomic_DNA"/>
</dbReference>
<proteinExistence type="predicted"/>
<organism evidence="1 2">
    <name type="scientific">Alicyclobacillus tolerans</name>
    <dbReference type="NCBI Taxonomy" id="90970"/>
    <lineage>
        <taxon>Bacteria</taxon>
        <taxon>Bacillati</taxon>
        <taxon>Bacillota</taxon>
        <taxon>Bacilli</taxon>
        <taxon>Bacillales</taxon>
        <taxon>Alicyclobacillaceae</taxon>
        <taxon>Alicyclobacillus</taxon>
    </lineage>
</organism>